<dbReference type="STRING" id="553973.CLOHYLEM_04004"/>
<dbReference type="NCBIfam" id="TIGR02856">
    <property type="entry name" value="spore_yqfC"/>
    <property type="match status" value="1"/>
</dbReference>
<dbReference type="eggNOG" id="ENOG503259C">
    <property type="taxonomic scope" value="Bacteria"/>
</dbReference>
<accession>C0BW06</accession>
<name>C0BW06_9FIRM</name>
<dbReference type="Pfam" id="PF07873">
    <property type="entry name" value="YabP"/>
    <property type="match status" value="1"/>
</dbReference>
<dbReference type="InterPro" id="IPR038705">
    <property type="entry name" value="YabP_sf"/>
</dbReference>
<dbReference type="EMBL" id="ABYI02000003">
    <property type="protein sequence ID" value="EEG75838.1"/>
    <property type="molecule type" value="Genomic_DNA"/>
</dbReference>
<reference evidence="1" key="2">
    <citation type="submission" date="2013-06" db="EMBL/GenBank/DDBJ databases">
        <title>Draft genome sequence of Clostridium hylemonae (DSM 15053).</title>
        <authorList>
            <person name="Sudarsanam P."/>
            <person name="Ley R."/>
            <person name="Guruge J."/>
            <person name="Turnbaugh P.J."/>
            <person name="Mahowald M."/>
            <person name="Liep D."/>
            <person name="Gordon J."/>
        </authorList>
    </citation>
    <scope>NUCLEOTIDE SEQUENCE</scope>
    <source>
        <strain evidence="1">DSM 15053</strain>
    </source>
</reference>
<gene>
    <name evidence="1" type="primary">yqfC</name>
    <name evidence="1" type="ORF">CLOHYLEM_04004</name>
</gene>
<evidence type="ECO:0000313" key="2">
    <source>
        <dbReference type="Proteomes" id="UP000004893"/>
    </source>
</evidence>
<reference evidence="1" key="1">
    <citation type="submission" date="2009-02" db="EMBL/GenBank/DDBJ databases">
        <authorList>
            <person name="Fulton L."/>
            <person name="Clifton S."/>
            <person name="Fulton B."/>
            <person name="Xu J."/>
            <person name="Minx P."/>
            <person name="Pepin K.H."/>
            <person name="Johnson M."/>
            <person name="Bhonagiri V."/>
            <person name="Nash W.E."/>
            <person name="Mardis E.R."/>
            <person name="Wilson R.K."/>
        </authorList>
    </citation>
    <scope>NUCLEOTIDE SEQUENCE [LARGE SCALE GENOMIC DNA]</scope>
    <source>
        <strain evidence="1">DSM 15053</strain>
    </source>
</reference>
<dbReference type="Proteomes" id="UP000004893">
    <property type="component" value="Unassembled WGS sequence"/>
</dbReference>
<keyword evidence="2" id="KW-1185">Reference proteome</keyword>
<dbReference type="HOGENOM" id="CLU_161222_0_0_9"/>
<dbReference type="InterPro" id="IPR022476">
    <property type="entry name" value="Spore_YabP/YqfC"/>
</dbReference>
<comment type="caution">
    <text evidence="1">The sequence shown here is derived from an EMBL/GenBank/DDBJ whole genome shotgun (WGS) entry which is preliminary data.</text>
</comment>
<sequence length="121" mass="13970">MYKGQLPLIDYYKTMCGSVFMKARKKERRQDIESQSFKNKVAEASEMPKDVVLGMPVLTITGQLEMSLENYRGILEYTDALVRIQTKIGQIRIGGKNLQVAYYTNDEMKVTGRIESIEYHH</sequence>
<evidence type="ECO:0000313" key="1">
    <source>
        <dbReference type="EMBL" id="EEG75838.1"/>
    </source>
</evidence>
<dbReference type="OrthoDB" id="2989236at2"/>
<dbReference type="Gene3D" id="2.60.40.2000">
    <property type="match status" value="1"/>
</dbReference>
<dbReference type="InterPro" id="IPR022477">
    <property type="entry name" value="Spore_YqfC"/>
</dbReference>
<proteinExistence type="predicted"/>
<dbReference type="AlphaFoldDB" id="C0BW06"/>
<organism evidence="1 2">
    <name type="scientific">[Clostridium] hylemonae DSM 15053</name>
    <dbReference type="NCBI Taxonomy" id="553973"/>
    <lineage>
        <taxon>Bacteria</taxon>
        <taxon>Bacillati</taxon>
        <taxon>Bacillota</taxon>
        <taxon>Clostridia</taxon>
        <taxon>Lachnospirales</taxon>
        <taxon>Lachnospiraceae</taxon>
    </lineage>
</organism>
<protein>
    <submittedName>
        <fullName evidence="1">Sporulation protein YqfC</fullName>
    </submittedName>
</protein>